<dbReference type="AlphaFoldDB" id="A0AAD6YC99"/>
<comment type="caution">
    <text evidence="2">The sequence shown here is derived from an EMBL/GenBank/DDBJ whole genome shotgun (WGS) entry which is preliminary data.</text>
</comment>
<dbReference type="Gene3D" id="1.10.510.10">
    <property type="entry name" value="Transferase(Phosphotransferase) domain 1"/>
    <property type="match status" value="1"/>
</dbReference>
<dbReference type="SUPFAM" id="SSF56112">
    <property type="entry name" value="Protein kinase-like (PK-like)"/>
    <property type="match status" value="1"/>
</dbReference>
<evidence type="ECO:0000313" key="3">
    <source>
        <dbReference type="Proteomes" id="UP001219525"/>
    </source>
</evidence>
<proteinExistence type="predicted"/>
<reference evidence="2" key="1">
    <citation type="submission" date="2023-03" db="EMBL/GenBank/DDBJ databases">
        <title>Massive genome expansion in bonnet fungi (Mycena s.s.) driven by repeated elements and novel gene families across ecological guilds.</title>
        <authorList>
            <consortium name="Lawrence Berkeley National Laboratory"/>
            <person name="Harder C.B."/>
            <person name="Miyauchi S."/>
            <person name="Viragh M."/>
            <person name="Kuo A."/>
            <person name="Thoen E."/>
            <person name="Andreopoulos B."/>
            <person name="Lu D."/>
            <person name="Skrede I."/>
            <person name="Drula E."/>
            <person name="Henrissat B."/>
            <person name="Morin E."/>
            <person name="Kohler A."/>
            <person name="Barry K."/>
            <person name="LaButti K."/>
            <person name="Morin E."/>
            <person name="Salamov A."/>
            <person name="Lipzen A."/>
            <person name="Mereny Z."/>
            <person name="Hegedus B."/>
            <person name="Baldrian P."/>
            <person name="Stursova M."/>
            <person name="Weitz H."/>
            <person name="Taylor A."/>
            <person name="Grigoriev I.V."/>
            <person name="Nagy L.G."/>
            <person name="Martin F."/>
            <person name="Kauserud H."/>
        </authorList>
    </citation>
    <scope>NUCLEOTIDE SEQUENCE</scope>
    <source>
        <strain evidence="2">9144</strain>
    </source>
</reference>
<name>A0AAD6YC99_9AGAR</name>
<accession>A0AAD6YC99</accession>
<dbReference type="EMBL" id="JARJCW010000022">
    <property type="protein sequence ID" value="KAJ7213146.1"/>
    <property type="molecule type" value="Genomic_DNA"/>
</dbReference>
<sequence length="299" mass="32550">MEAAIGTSQSDCGGARLRSGTAAVDGGSCGSLIDRRHSIFNDDITFLTKKEGIGSPDKEKKNFGLNPEPELQVQFSSVQVRTERLNQTFPPASPIPGNHLCSFIRSSIVKLSSFKFGASYLILTCFPSLGRTIWKVPKVSYVLCLLRWNMEILPVTSFKGNPNKLSLVLDVALGLEHIHGLKLVHGDLKEINDLVARSGGAVLANFGLSSVAVCGGFENPVSDVNVHRQKRRHTPELFAGNPNSFASDRRRKCPGLVLKLLQILTGTLPLAFKELIKDVAVMFQVMHGTATTRSARQVL</sequence>
<feature type="domain" description="Protein kinase" evidence="1">
    <location>
        <begin position="18"/>
        <end position="299"/>
    </location>
</feature>
<organism evidence="2 3">
    <name type="scientific">Mycena pura</name>
    <dbReference type="NCBI Taxonomy" id="153505"/>
    <lineage>
        <taxon>Eukaryota</taxon>
        <taxon>Fungi</taxon>
        <taxon>Dikarya</taxon>
        <taxon>Basidiomycota</taxon>
        <taxon>Agaricomycotina</taxon>
        <taxon>Agaricomycetes</taxon>
        <taxon>Agaricomycetidae</taxon>
        <taxon>Agaricales</taxon>
        <taxon>Marasmiineae</taxon>
        <taxon>Mycenaceae</taxon>
        <taxon>Mycena</taxon>
    </lineage>
</organism>
<dbReference type="GO" id="GO:0004672">
    <property type="term" value="F:protein kinase activity"/>
    <property type="evidence" value="ECO:0007669"/>
    <property type="project" value="InterPro"/>
</dbReference>
<dbReference type="PROSITE" id="PS50011">
    <property type="entry name" value="PROTEIN_KINASE_DOM"/>
    <property type="match status" value="1"/>
</dbReference>
<evidence type="ECO:0000259" key="1">
    <source>
        <dbReference type="PROSITE" id="PS50011"/>
    </source>
</evidence>
<dbReference type="InterPro" id="IPR011009">
    <property type="entry name" value="Kinase-like_dom_sf"/>
</dbReference>
<protein>
    <recommendedName>
        <fullName evidence="1">Protein kinase domain-containing protein</fullName>
    </recommendedName>
</protein>
<dbReference type="GO" id="GO:0005524">
    <property type="term" value="F:ATP binding"/>
    <property type="evidence" value="ECO:0007669"/>
    <property type="project" value="InterPro"/>
</dbReference>
<evidence type="ECO:0000313" key="2">
    <source>
        <dbReference type="EMBL" id="KAJ7213146.1"/>
    </source>
</evidence>
<dbReference type="Proteomes" id="UP001219525">
    <property type="component" value="Unassembled WGS sequence"/>
</dbReference>
<keyword evidence="3" id="KW-1185">Reference proteome</keyword>
<dbReference type="InterPro" id="IPR000719">
    <property type="entry name" value="Prot_kinase_dom"/>
</dbReference>
<gene>
    <name evidence="2" type="ORF">GGX14DRAFT_620330</name>
</gene>